<dbReference type="Proteomes" id="UP001219584">
    <property type="component" value="Chromosome"/>
</dbReference>
<keyword evidence="1" id="KW-0812">Transmembrane</keyword>
<sequence length="232" mass="26675">MILAIRLARLLAVILVIVVARYYLLNFLEPYNFHFDFKPSLKWMNENPNLSGWAQFFGATAAILLAIAIPAWQRHGQNLDRWRDAQDVNASLALLSFYLLSEVQTHLEGYLQTGDMPRKNARRDIETADLLQRIHALEIRENNQDRITRLFRARGAIHQTASSLTLPFSQNDSLSDGEKQLIRERVSTMEKIIKEAEEENGKAIHARARANLWLLPRAIHPVILFIITGKIR</sequence>
<name>A0ABY8I1F9_9BURK</name>
<proteinExistence type="predicted"/>
<gene>
    <name evidence="2" type="ORF">P9875_19030</name>
</gene>
<accession>A0ABY8I1F9</accession>
<feature type="transmembrane region" description="Helical" evidence="1">
    <location>
        <begin position="7"/>
        <end position="25"/>
    </location>
</feature>
<evidence type="ECO:0000256" key="1">
    <source>
        <dbReference type="SAM" id="Phobius"/>
    </source>
</evidence>
<dbReference type="EMBL" id="CP121464">
    <property type="protein sequence ID" value="WFR77812.1"/>
    <property type="molecule type" value="Genomic_DNA"/>
</dbReference>
<evidence type="ECO:0000313" key="3">
    <source>
        <dbReference type="Proteomes" id="UP001219584"/>
    </source>
</evidence>
<keyword evidence="1" id="KW-1133">Transmembrane helix</keyword>
<protein>
    <submittedName>
        <fullName evidence="2">Uncharacterized protein</fullName>
    </submittedName>
</protein>
<organism evidence="2 3">
    <name type="scientific">Janthinobacterium rivuli</name>
    <dbReference type="NCBI Taxonomy" id="2751478"/>
    <lineage>
        <taxon>Bacteria</taxon>
        <taxon>Pseudomonadati</taxon>
        <taxon>Pseudomonadota</taxon>
        <taxon>Betaproteobacteria</taxon>
        <taxon>Burkholderiales</taxon>
        <taxon>Oxalobacteraceae</taxon>
        <taxon>Janthinobacterium</taxon>
    </lineage>
</organism>
<keyword evidence="3" id="KW-1185">Reference proteome</keyword>
<evidence type="ECO:0000313" key="2">
    <source>
        <dbReference type="EMBL" id="WFR77812.1"/>
    </source>
</evidence>
<keyword evidence="1" id="KW-0472">Membrane</keyword>
<feature type="transmembrane region" description="Helical" evidence="1">
    <location>
        <begin position="53"/>
        <end position="72"/>
    </location>
</feature>
<reference evidence="2 3" key="1">
    <citation type="submission" date="2023-04" db="EMBL/GenBank/DDBJ databases">
        <title>Nanopore sequencing of Janthinobacterium from water.</title>
        <authorList>
            <person name="Ciuchcinski K."/>
            <person name="Rokowska A."/>
            <person name="Dziewit L."/>
        </authorList>
    </citation>
    <scope>NUCLEOTIDE SEQUENCE [LARGE SCALE GENOMIC DNA]</scope>
    <source>
        <strain evidence="2 3">DEMB2</strain>
    </source>
</reference>
<dbReference type="RefSeq" id="WP_278316287.1">
    <property type="nucleotide sequence ID" value="NZ_CP121464.1"/>
</dbReference>